<organism evidence="1">
    <name type="scientific">Candidatus Kentrum sp. LPFa</name>
    <dbReference type="NCBI Taxonomy" id="2126335"/>
    <lineage>
        <taxon>Bacteria</taxon>
        <taxon>Pseudomonadati</taxon>
        <taxon>Pseudomonadota</taxon>
        <taxon>Gammaproteobacteria</taxon>
        <taxon>Candidatus Kentrum</taxon>
    </lineage>
</organism>
<dbReference type="SUPFAM" id="SSF48619">
    <property type="entry name" value="Phospholipase A2, PLA2"/>
    <property type="match status" value="1"/>
</dbReference>
<dbReference type="GO" id="GO:0050482">
    <property type="term" value="P:arachidonate secretion"/>
    <property type="evidence" value="ECO:0007669"/>
    <property type="project" value="InterPro"/>
</dbReference>
<reference evidence="1" key="1">
    <citation type="submission" date="2019-02" db="EMBL/GenBank/DDBJ databases">
        <authorList>
            <person name="Gruber-Vodicka R. H."/>
            <person name="Seah K. B. B."/>
        </authorList>
    </citation>
    <scope>NUCLEOTIDE SEQUENCE</scope>
    <source>
        <strain evidence="1">BECK_S313</strain>
    </source>
</reference>
<dbReference type="GO" id="GO:0004623">
    <property type="term" value="F:phospholipase A2 activity"/>
    <property type="evidence" value="ECO:0007669"/>
    <property type="project" value="InterPro"/>
</dbReference>
<dbReference type="EMBL" id="CAADFK010000091">
    <property type="protein sequence ID" value="VFK16193.1"/>
    <property type="molecule type" value="Genomic_DNA"/>
</dbReference>
<dbReference type="GO" id="GO:0006644">
    <property type="term" value="P:phospholipid metabolic process"/>
    <property type="evidence" value="ECO:0007669"/>
    <property type="project" value="InterPro"/>
</dbReference>
<dbReference type="PROSITE" id="PS51257">
    <property type="entry name" value="PROKAR_LIPOPROTEIN"/>
    <property type="match status" value="1"/>
</dbReference>
<dbReference type="InterPro" id="IPR036444">
    <property type="entry name" value="PLipase_A2_dom_sf"/>
</dbReference>
<accession>A0A450WGM1</accession>
<evidence type="ECO:0008006" key="2">
    <source>
        <dbReference type="Google" id="ProtNLM"/>
    </source>
</evidence>
<sequence>MEYRYPKFIKHAKPMLIVISVILCSCETLQPQSIVLGWHGRYCGPRVPWSLSGDSLVAPLDEIDKICMEHDFCYEDLGYHDKYCDKDMVRKIDSLLENKKSTELCMGLARTIRSIIATKVNPSVRTSIVGSLSVLLSNPLMRYAEGQEGRFLPEVGEACEFK</sequence>
<dbReference type="AlphaFoldDB" id="A0A450WGM1"/>
<evidence type="ECO:0000313" key="1">
    <source>
        <dbReference type="EMBL" id="VFK16193.1"/>
    </source>
</evidence>
<gene>
    <name evidence="1" type="ORF">BECKLPF1236B_GA0070989_10912</name>
</gene>
<proteinExistence type="predicted"/>
<name>A0A450WGM1_9GAMM</name>
<protein>
    <recommendedName>
        <fullName evidence="2">Phospholipase A2</fullName>
    </recommendedName>
</protein>
<dbReference type="Gene3D" id="1.20.90.10">
    <property type="entry name" value="Phospholipase A2 domain"/>
    <property type="match status" value="1"/>
</dbReference>